<dbReference type="InterPro" id="IPR017930">
    <property type="entry name" value="Myb_dom"/>
</dbReference>
<dbReference type="EMBL" id="GBRH01238476">
    <property type="protein sequence ID" value="JAD59419.1"/>
    <property type="molecule type" value="Transcribed_RNA"/>
</dbReference>
<feature type="domain" description="HTH myb-type" evidence="4">
    <location>
        <begin position="22"/>
        <end position="80"/>
    </location>
</feature>
<dbReference type="GO" id="GO:0003677">
    <property type="term" value="F:DNA binding"/>
    <property type="evidence" value="ECO:0007669"/>
    <property type="project" value="UniProtKB-KW"/>
</dbReference>
<reference evidence="5" key="1">
    <citation type="submission" date="2014-09" db="EMBL/GenBank/DDBJ databases">
        <authorList>
            <person name="Magalhaes I.L.F."/>
            <person name="Oliveira U."/>
            <person name="Santos F.R."/>
            <person name="Vidigal T.H.D.A."/>
            <person name="Brescovit A.D."/>
            <person name="Santos A.J."/>
        </authorList>
    </citation>
    <scope>NUCLEOTIDE SEQUENCE</scope>
    <source>
        <tissue evidence="5">Shoot tissue taken approximately 20 cm above the soil surface</tissue>
    </source>
</reference>
<reference evidence="5" key="2">
    <citation type="journal article" date="2015" name="Data Brief">
        <title>Shoot transcriptome of the giant reed, Arundo donax.</title>
        <authorList>
            <person name="Barrero R.A."/>
            <person name="Guerrero F.D."/>
            <person name="Moolhuijzen P."/>
            <person name="Goolsby J.A."/>
            <person name="Tidwell J."/>
            <person name="Bellgard S.E."/>
            <person name="Bellgard M.I."/>
        </authorList>
    </citation>
    <scope>NUCLEOTIDE SEQUENCE</scope>
    <source>
        <tissue evidence="5">Shoot tissue taken approximately 20 cm above the soil surface</tissue>
    </source>
</reference>
<dbReference type="CDD" id="cd11660">
    <property type="entry name" value="SANT_TRF"/>
    <property type="match status" value="1"/>
</dbReference>
<dbReference type="Pfam" id="PF00249">
    <property type="entry name" value="Myb_DNA-binding"/>
    <property type="match status" value="1"/>
</dbReference>
<name>A0A0A9B5Y4_ARUDO</name>
<dbReference type="SUPFAM" id="SSF46689">
    <property type="entry name" value="Homeodomain-like"/>
    <property type="match status" value="1"/>
</dbReference>
<evidence type="ECO:0000313" key="5">
    <source>
        <dbReference type="EMBL" id="JAD59419.1"/>
    </source>
</evidence>
<dbReference type="InterPro" id="IPR009057">
    <property type="entry name" value="Homeodomain-like_sf"/>
</dbReference>
<organism evidence="5">
    <name type="scientific">Arundo donax</name>
    <name type="common">Giant reed</name>
    <name type="synonym">Donax arundinaceus</name>
    <dbReference type="NCBI Taxonomy" id="35708"/>
    <lineage>
        <taxon>Eukaryota</taxon>
        <taxon>Viridiplantae</taxon>
        <taxon>Streptophyta</taxon>
        <taxon>Embryophyta</taxon>
        <taxon>Tracheophyta</taxon>
        <taxon>Spermatophyta</taxon>
        <taxon>Magnoliopsida</taxon>
        <taxon>Liliopsida</taxon>
        <taxon>Poales</taxon>
        <taxon>Poaceae</taxon>
        <taxon>PACMAD clade</taxon>
        <taxon>Arundinoideae</taxon>
        <taxon>Arundineae</taxon>
        <taxon>Arundo</taxon>
    </lineage>
</organism>
<dbReference type="AlphaFoldDB" id="A0A0A9B5Y4"/>
<dbReference type="PROSITE" id="PS51294">
    <property type="entry name" value="HTH_MYB"/>
    <property type="match status" value="1"/>
</dbReference>
<dbReference type="InterPro" id="IPR001005">
    <property type="entry name" value="SANT/Myb"/>
</dbReference>
<evidence type="ECO:0000259" key="3">
    <source>
        <dbReference type="PROSITE" id="PS50090"/>
    </source>
</evidence>
<evidence type="ECO:0000259" key="4">
    <source>
        <dbReference type="PROSITE" id="PS51294"/>
    </source>
</evidence>
<protein>
    <submittedName>
        <fullName evidence="5">Uncharacterized protein</fullName>
    </submittedName>
</protein>
<proteinExistence type="predicted"/>
<feature type="region of interest" description="Disordered" evidence="2">
    <location>
        <begin position="1"/>
        <end position="27"/>
    </location>
</feature>
<dbReference type="SMART" id="SM00717">
    <property type="entry name" value="SANT"/>
    <property type="match status" value="1"/>
</dbReference>
<evidence type="ECO:0000256" key="1">
    <source>
        <dbReference type="ARBA" id="ARBA00023125"/>
    </source>
</evidence>
<accession>A0A0A9B5Y4</accession>
<dbReference type="Gene3D" id="1.10.246.220">
    <property type="match status" value="1"/>
</dbReference>
<dbReference type="PANTHER" id="PTHR47122:SF14">
    <property type="entry name" value="MYB-LIKE DNA-BINDING DOMAIN CONTAINING PROTEIN, EXPRESSED"/>
    <property type="match status" value="1"/>
</dbReference>
<feature type="domain" description="Myb-like" evidence="3">
    <location>
        <begin position="22"/>
        <end position="76"/>
    </location>
</feature>
<sequence length="114" mass="13220">MSPRNSSLFEKVPSARRSGEYTARKNNSHWTAKEVKSLVQGVSKLGVGPWSKLKKKYFKTSIRTAVHLKDKWRNLLKAYEGNVIKDMLLDLEPPLVERIRQLAAKYPYPKNRHN</sequence>
<keyword evidence="1" id="KW-0238">DNA-binding</keyword>
<dbReference type="PANTHER" id="PTHR47122">
    <property type="entry name" value="MYB-LIKE DNA-BINDING DOMAIN CONTAINING PROTEIN, EXPRESSED"/>
    <property type="match status" value="1"/>
</dbReference>
<evidence type="ECO:0000256" key="2">
    <source>
        <dbReference type="SAM" id="MobiDB-lite"/>
    </source>
</evidence>
<dbReference type="PROSITE" id="PS50090">
    <property type="entry name" value="MYB_LIKE"/>
    <property type="match status" value="1"/>
</dbReference>